<dbReference type="GO" id="GO:0032259">
    <property type="term" value="P:methylation"/>
    <property type="evidence" value="ECO:0007669"/>
    <property type="project" value="UniProtKB-KW"/>
</dbReference>
<dbReference type="InterPro" id="IPR029063">
    <property type="entry name" value="SAM-dependent_MTases_sf"/>
</dbReference>
<dbReference type="GO" id="GO:0008168">
    <property type="term" value="F:methyltransferase activity"/>
    <property type="evidence" value="ECO:0007669"/>
    <property type="project" value="UniProtKB-KW"/>
</dbReference>
<reference evidence="1 2" key="1">
    <citation type="submission" date="2018-03" db="EMBL/GenBank/DDBJ databases">
        <title>Cross-interface Injection: A General Nanoliter Liquid Handling Method Applied to Single Cells Genome Amplification Automated Nanoliter Liquid Handling Applied to Single Cell Multiple Displacement Amplification.</title>
        <authorList>
            <person name="Yun J."/>
            <person name="Xu P."/>
            <person name="Xu J."/>
            <person name="Dai X."/>
            <person name="Wang Y."/>
            <person name="Zheng X."/>
            <person name="Cao C."/>
            <person name="Yi Q."/>
            <person name="Zhu Y."/>
            <person name="Wang L."/>
            <person name="Dong Z."/>
            <person name="Huang Y."/>
            <person name="Huang L."/>
            <person name="Du W."/>
        </authorList>
    </citation>
    <scope>NUCLEOTIDE SEQUENCE [LARGE SCALE GENOMIC DNA]</scope>
    <source>
        <strain evidence="1 2">A12-4</strain>
    </source>
</reference>
<proteinExistence type="predicted"/>
<dbReference type="Proteomes" id="UP000242087">
    <property type="component" value="Unassembled WGS sequence"/>
</dbReference>
<dbReference type="AlphaFoldDB" id="A0A2T4D5L1"/>
<name>A0A2T4D5L1_9GAMM</name>
<gene>
    <name evidence="1" type="ORF">C9927_02480</name>
</gene>
<evidence type="ECO:0000313" key="1">
    <source>
        <dbReference type="EMBL" id="PTB89094.1"/>
    </source>
</evidence>
<dbReference type="EMBL" id="PYVF01000024">
    <property type="protein sequence ID" value="PTB89094.1"/>
    <property type="molecule type" value="Genomic_DNA"/>
</dbReference>
<comment type="caution">
    <text evidence="1">The sequence shown here is derived from an EMBL/GenBank/DDBJ whole genome shotgun (WGS) entry which is preliminary data.</text>
</comment>
<dbReference type="Pfam" id="PF13679">
    <property type="entry name" value="Methyltransf_32"/>
    <property type="match status" value="1"/>
</dbReference>
<keyword evidence="1" id="KW-0808">Transferase</keyword>
<dbReference type="InterPro" id="IPR025714">
    <property type="entry name" value="Methyltranfer_dom"/>
</dbReference>
<dbReference type="PANTHER" id="PTHR13369:SF0">
    <property type="entry name" value="GLUTATHIONE S-TRANSFERASE C-TERMINAL DOMAIN-CONTAINING PROTEIN"/>
    <property type="match status" value="1"/>
</dbReference>
<dbReference type="SUPFAM" id="SSF53335">
    <property type="entry name" value="S-adenosyl-L-methionine-dependent methyltransferases"/>
    <property type="match status" value="1"/>
</dbReference>
<dbReference type="PANTHER" id="PTHR13369">
    <property type="match status" value="1"/>
</dbReference>
<accession>A0A2T4D5L1</accession>
<organism evidence="1 2">
    <name type="scientific">Pseudidiomarina aestuarii</name>
    <dbReference type="NCBI Taxonomy" id="624146"/>
    <lineage>
        <taxon>Bacteria</taxon>
        <taxon>Pseudomonadati</taxon>
        <taxon>Pseudomonadota</taxon>
        <taxon>Gammaproteobacteria</taxon>
        <taxon>Alteromonadales</taxon>
        <taxon>Idiomarinaceae</taxon>
        <taxon>Pseudidiomarina</taxon>
    </lineage>
</organism>
<protein>
    <submittedName>
        <fullName evidence="1">Methyltransferase</fullName>
    </submittedName>
</protein>
<keyword evidence="1" id="KW-0489">Methyltransferase</keyword>
<sequence length="372" mass="41882">MPAASAFKLRQYVETLSALQHVWRLPAFAQQQWPWADDQSTLLQRNQQRLAALPDIVTSLPEPASPPVPFWLAAGIGGRKLEQIQAFVGQIPLSQVPLLEWCSGKGHLGKLLSFQQQRSVTSLEWNAELCAAGRLAAQQHQLPQTFIHGDALAAAGFAAVQSHAQVMALHACGQLHMQLLKSATATGADAIYVVPCCYQLIADEHYQPLSAAMRSHDFPLTRRELKFVVQEQVTGGQRIEKLRHTEVLWRLAYQIWREQQTGSREYQPLRSVAKHYLSGTFSEFAKWAAAQQGLQYEAKNEGKILSAASDRKQLVDAIERVQAPLKRPLECILILDRVCFLEEQGYHVDVIEFCNYDMTPRNFLLRAHRQTA</sequence>
<evidence type="ECO:0000313" key="2">
    <source>
        <dbReference type="Proteomes" id="UP000242087"/>
    </source>
</evidence>